<dbReference type="PANTHER" id="PTHR47939:SF5">
    <property type="entry name" value="PENTACOTRIPEPTIDE-REPEAT REGION OF PRORP DOMAIN-CONTAINING PROTEIN"/>
    <property type="match status" value="1"/>
</dbReference>
<dbReference type="InterPro" id="IPR002885">
    <property type="entry name" value="PPR_rpt"/>
</dbReference>
<keyword evidence="1" id="KW-0677">Repeat</keyword>
<reference evidence="4 5" key="1">
    <citation type="submission" date="2009-08" db="EMBL/GenBank/DDBJ databases">
        <title>The Genome Sequence of Spizellomyces punctatus strain DAOM BR117.</title>
        <authorList>
            <consortium name="The Broad Institute Genome Sequencing Platform"/>
            <person name="Russ C."/>
            <person name="Cuomo C."/>
            <person name="Shea T."/>
            <person name="Young S.K."/>
            <person name="Zeng Q."/>
            <person name="Koehrsen M."/>
            <person name="Haas B."/>
            <person name="Borodovsky M."/>
            <person name="Guigo R."/>
            <person name="Alvarado L."/>
            <person name="Berlin A."/>
            <person name="Bochicchio J."/>
            <person name="Borenstein D."/>
            <person name="Chapman S."/>
            <person name="Chen Z."/>
            <person name="Engels R."/>
            <person name="Freedman E."/>
            <person name="Gellesch M."/>
            <person name="Goldberg J."/>
            <person name="Griggs A."/>
            <person name="Gujja S."/>
            <person name="Heiman D."/>
            <person name="Hepburn T."/>
            <person name="Howarth C."/>
            <person name="Jen D."/>
            <person name="Larson L."/>
            <person name="Lewis B."/>
            <person name="Mehta T."/>
            <person name="Park D."/>
            <person name="Pearson M."/>
            <person name="Roberts A."/>
            <person name="Saif S."/>
            <person name="Shenoy N."/>
            <person name="Sisk P."/>
            <person name="Stolte C."/>
            <person name="Sykes S."/>
            <person name="Thomson T."/>
            <person name="Walk T."/>
            <person name="White J."/>
            <person name="Yandava C."/>
            <person name="Burger G."/>
            <person name="Gray M.W."/>
            <person name="Holland P.W.H."/>
            <person name="King N."/>
            <person name="Lang F.B.F."/>
            <person name="Roger A.J."/>
            <person name="Ruiz-Trillo I."/>
            <person name="Lander E."/>
            <person name="Nusbaum C."/>
        </authorList>
    </citation>
    <scope>NUCLEOTIDE SEQUENCE [LARGE SCALE GENOMIC DNA]</scope>
    <source>
        <strain evidence="4 5">DAOM BR117</strain>
    </source>
</reference>
<dbReference type="NCBIfam" id="TIGR00756">
    <property type="entry name" value="PPR"/>
    <property type="match status" value="3"/>
</dbReference>
<dbReference type="STRING" id="645134.A0A0L0HKV7"/>
<gene>
    <name evidence="4" type="ORF">SPPG_03472</name>
</gene>
<dbReference type="InterPro" id="IPR050667">
    <property type="entry name" value="PPR-containing_protein"/>
</dbReference>
<evidence type="ECO:0000313" key="4">
    <source>
        <dbReference type="EMBL" id="KND01678.1"/>
    </source>
</evidence>
<evidence type="ECO:0000259" key="3">
    <source>
        <dbReference type="Pfam" id="PF23276"/>
    </source>
</evidence>
<dbReference type="AlphaFoldDB" id="A0A0L0HKV7"/>
<keyword evidence="5" id="KW-1185">Reference proteome</keyword>
<dbReference type="PANTHER" id="PTHR47939">
    <property type="entry name" value="MEMBRANE-ASSOCIATED SALT-INDUCIBLE PROTEIN-LIKE"/>
    <property type="match status" value="1"/>
</dbReference>
<feature type="domain" description="Pentatricopeptide repeat-containing protein-mitochondrial" evidence="3">
    <location>
        <begin position="473"/>
        <end position="580"/>
    </location>
</feature>
<organism evidence="4 5">
    <name type="scientific">Spizellomyces punctatus (strain DAOM BR117)</name>
    <dbReference type="NCBI Taxonomy" id="645134"/>
    <lineage>
        <taxon>Eukaryota</taxon>
        <taxon>Fungi</taxon>
        <taxon>Fungi incertae sedis</taxon>
        <taxon>Chytridiomycota</taxon>
        <taxon>Chytridiomycota incertae sedis</taxon>
        <taxon>Chytridiomycetes</taxon>
        <taxon>Spizellomycetales</taxon>
        <taxon>Spizellomycetaceae</taxon>
        <taxon>Spizellomyces</taxon>
    </lineage>
</organism>
<dbReference type="RefSeq" id="XP_016609717.1">
    <property type="nucleotide sequence ID" value="XM_016751736.1"/>
</dbReference>
<dbReference type="Pfam" id="PF23276">
    <property type="entry name" value="TPR_24"/>
    <property type="match status" value="1"/>
</dbReference>
<name>A0A0L0HKV7_SPIPD</name>
<dbReference type="Pfam" id="PF13041">
    <property type="entry name" value="PPR_2"/>
    <property type="match status" value="1"/>
</dbReference>
<feature type="repeat" description="PPR" evidence="2">
    <location>
        <begin position="501"/>
        <end position="535"/>
    </location>
</feature>
<dbReference type="GeneID" id="27686984"/>
<dbReference type="VEuPathDB" id="FungiDB:SPPG_03472"/>
<protein>
    <submittedName>
        <fullName evidence="4">Pentatricopeptide repeat domain-containing protein</fullName>
    </submittedName>
</protein>
<dbReference type="InterPro" id="IPR011990">
    <property type="entry name" value="TPR-like_helical_dom_sf"/>
</dbReference>
<feature type="repeat" description="PPR" evidence="2">
    <location>
        <begin position="287"/>
        <end position="321"/>
    </location>
</feature>
<accession>A0A0L0HKV7</accession>
<dbReference type="OMA" id="HVINACH"/>
<evidence type="ECO:0000313" key="5">
    <source>
        <dbReference type="Proteomes" id="UP000053201"/>
    </source>
</evidence>
<proteinExistence type="predicted"/>
<dbReference type="OrthoDB" id="185373at2759"/>
<sequence>MSFLRSAQRGLLLIRARPAFSVLATISESRPHSLHARPVTTSVRRVVRARRPKETSTVAQPTDLKNTEANPVIVLQNAIALQRTYAVVNAYEACRERGVLRELQPQDFAGLIRTIGIHTTKFQRYRGVEKAYEIHTELTKAGVAITAETEAAMVKVLGLKGDVSAAVRYARTALAADLGEDVRKIYDALVDVLALRERPEAAARLLHRMTEKGMKPSPENFASVIRGQAHYGTPVEAVATYERMLAAEIPPTERVISCLIDAFAKRGRISSATKYFNEIEKRNLRKGTAAYTAMIRAHAVKGNVGDAVAFYRKMREAGVEASPETYTYLIQVHGKAKDVAGASKFFYKKELVENFTPTFAMYGALIEAYTTNGQADLGWRKLGELLRRHATYVSPNVLVPLASDLVGNAPAYICDMLKLADIRASAQPPLIARLMETLVHRVEHPQPATALALYNLHGKDLPFATSTGAHVFAIAAHALNGDVAGAEKALEAMQATGHKPQTGAHTALINAFAIKGDQKGALNVYDTLKENGLKPDAATFDALFKGLGVLEEGNEVDKELVTKLAREASELGVVPVEARHRALVKAFETSGVAQAVDEL</sequence>
<dbReference type="InParanoid" id="A0A0L0HKV7"/>
<dbReference type="Proteomes" id="UP000053201">
    <property type="component" value="Unassembled WGS sequence"/>
</dbReference>
<dbReference type="Pfam" id="PF01535">
    <property type="entry name" value="PPR"/>
    <property type="match status" value="2"/>
</dbReference>
<dbReference type="Gene3D" id="1.25.40.10">
    <property type="entry name" value="Tetratricopeptide repeat domain"/>
    <property type="match status" value="3"/>
</dbReference>
<feature type="repeat" description="PPR" evidence="2">
    <location>
        <begin position="252"/>
        <end position="286"/>
    </location>
</feature>
<evidence type="ECO:0000256" key="2">
    <source>
        <dbReference type="PROSITE-ProRule" id="PRU00708"/>
    </source>
</evidence>
<dbReference type="eggNOG" id="KOG4197">
    <property type="taxonomic scope" value="Eukaryota"/>
</dbReference>
<dbReference type="InterPro" id="IPR057027">
    <property type="entry name" value="TPR_mt"/>
</dbReference>
<dbReference type="PROSITE" id="PS51375">
    <property type="entry name" value="PPR"/>
    <property type="match status" value="4"/>
</dbReference>
<feature type="repeat" description="PPR" evidence="2">
    <location>
        <begin position="182"/>
        <end position="216"/>
    </location>
</feature>
<dbReference type="EMBL" id="KQ257454">
    <property type="protein sequence ID" value="KND01678.1"/>
    <property type="molecule type" value="Genomic_DNA"/>
</dbReference>
<evidence type="ECO:0000256" key="1">
    <source>
        <dbReference type="ARBA" id="ARBA00022737"/>
    </source>
</evidence>